<keyword evidence="1" id="KW-0540">Nuclease</keyword>
<name>A0ACC6V0M8_9CREN</name>
<organism evidence="1 2">
    <name type="scientific">Thermoproteus sp. AZ2</name>
    <dbReference type="NCBI Taxonomy" id="1609232"/>
    <lineage>
        <taxon>Archaea</taxon>
        <taxon>Thermoproteota</taxon>
        <taxon>Thermoprotei</taxon>
        <taxon>Thermoproteales</taxon>
        <taxon>Thermoproteaceae</taxon>
        <taxon>Thermoproteus</taxon>
    </lineage>
</organism>
<keyword evidence="1" id="KW-0378">Hydrolase</keyword>
<dbReference type="EMBL" id="JZWT02000008">
    <property type="protein sequence ID" value="MFB6490393.1"/>
    <property type="molecule type" value="Genomic_DNA"/>
</dbReference>
<protein>
    <submittedName>
        <fullName evidence="1">Endonuclease NucS</fullName>
    </submittedName>
</protein>
<reference evidence="1" key="1">
    <citation type="submission" date="2024-07" db="EMBL/GenBank/DDBJ databases">
        <title>Metagenome and Metagenome-Assembled Genomes of Archaea from a hot spring from the geothermal field of Los Azufres, Mexico.</title>
        <authorList>
            <person name="Marin-Paredes R."/>
            <person name="Martinez-Romero E."/>
            <person name="Servin-Garciduenas L.E."/>
        </authorList>
    </citation>
    <scope>NUCLEOTIDE SEQUENCE</scope>
</reference>
<dbReference type="Proteomes" id="UP000033636">
    <property type="component" value="Unassembled WGS sequence"/>
</dbReference>
<keyword evidence="1" id="KW-0255">Endonuclease</keyword>
<evidence type="ECO:0000313" key="1">
    <source>
        <dbReference type="EMBL" id="MFB6490393.1"/>
    </source>
</evidence>
<sequence length="198" mass="21777">MGIRFENLVLDLLPSLGLRPIASRYRIIKDGVEVGEVDVLAEDEKGVRYAVEVKAGKIDVSGIRQAYVNALLLNARPLVVCRGYADDAAKKLAEELRVEVYALPDYVFLSLDEVVGAFTLAFIRAIASVFSALNEIDEPTARALAECPDYSCFCDKVKNCEEVFRNLSRRLPASYDALRNLAIIRLAIGSAAHQTLKG</sequence>
<proteinExistence type="predicted"/>
<gene>
    <name evidence="1" type="ORF">TU35_003945</name>
</gene>
<comment type="caution">
    <text evidence="1">The sequence shown here is derived from an EMBL/GenBank/DDBJ whole genome shotgun (WGS) entry which is preliminary data.</text>
</comment>
<accession>A0ACC6V0M8</accession>
<evidence type="ECO:0000313" key="2">
    <source>
        <dbReference type="Proteomes" id="UP000033636"/>
    </source>
</evidence>